<reference evidence="1 2" key="1">
    <citation type="submission" date="2019-05" db="EMBL/GenBank/DDBJ databases">
        <title>Panacibacter sp. strain 17mud1-8 Genome sequencing and assembly.</title>
        <authorList>
            <person name="Chhetri G."/>
        </authorList>
    </citation>
    <scope>NUCLEOTIDE SEQUENCE [LARGE SCALE GENOMIC DNA]</scope>
    <source>
        <strain evidence="1 2">17mud1-8</strain>
    </source>
</reference>
<organism evidence="1 2">
    <name type="scientific">Ilyomonas limi</name>
    <dbReference type="NCBI Taxonomy" id="2575867"/>
    <lineage>
        <taxon>Bacteria</taxon>
        <taxon>Pseudomonadati</taxon>
        <taxon>Bacteroidota</taxon>
        <taxon>Chitinophagia</taxon>
        <taxon>Chitinophagales</taxon>
        <taxon>Chitinophagaceae</taxon>
        <taxon>Ilyomonas</taxon>
    </lineage>
</organism>
<dbReference type="Proteomes" id="UP000305848">
    <property type="component" value="Unassembled WGS sequence"/>
</dbReference>
<keyword evidence="2" id="KW-1185">Reference proteome</keyword>
<protein>
    <submittedName>
        <fullName evidence="1">Uncharacterized protein</fullName>
    </submittedName>
</protein>
<gene>
    <name evidence="1" type="ORF">FC093_23440</name>
</gene>
<evidence type="ECO:0000313" key="2">
    <source>
        <dbReference type="Proteomes" id="UP000305848"/>
    </source>
</evidence>
<sequence length="86" mass="9681">MRELISSITHFKGIYLSGFFISNPATVTALSLLFENILLPNQLDILLDFAKNYELKHGKPSTKIKIEIGDGTDDEKEMLNGLTLRQ</sequence>
<accession>A0A4U3KT00</accession>
<proteinExistence type="predicted"/>
<dbReference type="RefSeq" id="WP_137264259.1">
    <property type="nucleotide sequence ID" value="NZ_SZQL01000053.1"/>
</dbReference>
<evidence type="ECO:0000313" key="1">
    <source>
        <dbReference type="EMBL" id="TKK64016.1"/>
    </source>
</evidence>
<dbReference type="AlphaFoldDB" id="A0A4U3KT00"/>
<comment type="caution">
    <text evidence="1">The sequence shown here is derived from an EMBL/GenBank/DDBJ whole genome shotgun (WGS) entry which is preliminary data.</text>
</comment>
<name>A0A4U3KT00_9BACT</name>
<dbReference type="EMBL" id="SZQL01000053">
    <property type="protein sequence ID" value="TKK64016.1"/>
    <property type="molecule type" value="Genomic_DNA"/>
</dbReference>